<evidence type="ECO:0000313" key="3">
    <source>
        <dbReference type="Proteomes" id="UP000663862"/>
    </source>
</evidence>
<organism evidence="2 3">
    <name type="scientific">Rotaria socialis</name>
    <dbReference type="NCBI Taxonomy" id="392032"/>
    <lineage>
        <taxon>Eukaryota</taxon>
        <taxon>Metazoa</taxon>
        <taxon>Spiralia</taxon>
        <taxon>Gnathifera</taxon>
        <taxon>Rotifera</taxon>
        <taxon>Eurotatoria</taxon>
        <taxon>Bdelloidea</taxon>
        <taxon>Philodinida</taxon>
        <taxon>Philodinidae</taxon>
        <taxon>Rotaria</taxon>
    </lineage>
</organism>
<accession>A0A821JFP3</accession>
<feature type="compositionally biased region" description="Basic and acidic residues" evidence="1">
    <location>
        <begin position="23"/>
        <end position="32"/>
    </location>
</feature>
<evidence type="ECO:0000256" key="1">
    <source>
        <dbReference type="SAM" id="MobiDB-lite"/>
    </source>
</evidence>
<dbReference type="AlphaFoldDB" id="A0A821JFP3"/>
<gene>
    <name evidence="2" type="ORF">TSG867_LOCUS33998</name>
</gene>
<sequence>MTTNNTNSYIQEEEEEEQGETLQHFDKMSSDL</sequence>
<feature type="compositionally biased region" description="Polar residues" evidence="1">
    <location>
        <begin position="1"/>
        <end position="10"/>
    </location>
</feature>
<name>A0A821JFP3_9BILA</name>
<feature type="non-terminal residue" evidence="2">
    <location>
        <position position="1"/>
    </location>
</feature>
<comment type="caution">
    <text evidence="2">The sequence shown here is derived from an EMBL/GenBank/DDBJ whole genome shotgun (WGS) entry which is preliminary data.</text>
</comment>
<proteinExistence type="predicted"/>
<dbReference type="EMBL" id="CAJOBQ010013875">
    <property type="protein sequence ID" value="CAF4718823.1"/>
    <property type="molecule type" value="Genomic_DNA"/>
</dbReference>
<reference evidence="2" key="1">
    <citation type="submission" date="2021-02" db="EMBL/GenBank/DDBJ databases">
        <authorList>
            <person name="Nowell W R."/>
        </authorList>
    </citation>
    <scope>NUCLEOTIDE SEQUENCE</scope>
</reference>
<dbReference type="Proteomes" id="UP000663862">
    <property type="component" value="Unassembled WGS sequence"/>
</dbReference>
<feature type="region of interest" description="Disordered" evidence="1">
    <location>
        <begin position="1"/>
        <end position="32"/>
    </location>
</feature>
<evidence type="ECO:0000313" key="2">
    <source>
        <dbReference type="EMBL" id="CAF4718823.1"/>
    </source>
</evidence>
<protein>
    <submittedName>
        <fullName evidence="2">Uncharacterized protein</fullName>
    </submittedName>
</protein>